<evidence type="ECO:0000313" key="3">
    <source>
        <dbReference type="Proteomes" id="UP000002586"/>
    </source>
</evidence>
<evidence type="ECO:0000256" key="1">
    <source>
        <dbReference type="SAM" id="Phobius"/>
    </source>
</evidence>
<sequence>MIEKRLGAWIQTFTGKQFWPMDARSEEVDIGFLIGAMVVVWFLNATLIHPIATFIFGVQTSTYPLAFILF</sequence>
<keyword evidence="1" id="KW-0812">Transmembrane</keyword>
<dbReference type="KEGG" id="mgm:Mmc1_1357"/>
<keyword evidence="1" id="KW-1133">Transmembrane helix</keyword>
<dbReference type="AlphaFoldDB" id="A0L7C5"/>
<proteinExistence type="predicted"/>
<protein>
    <submittedName>
        <fullName evidence="2">Uncharacterized protein</fullName>
    </submittedName>
</protein>
<dbReference type="OrthoDB" id="1099791at2"/>
<name>A0L7C5_MAGMM</name>
<organism evidence="2 3">
    <name type="scientific">Magnetococcus marinus (strain ATCC BAA-1437 / JCM 17883 / MC-1)</name>
    <dbReference type="NCBI Taxonomy" id="156889"/>
    <lineage>
        <taxon>Bacteria</taxon>
        <taxon>Pseudomonadati</taxon>
        <taxon>Pseudomonadota</taxon>
        <taxon>Magnetococcia</taxon>
        <taxon>Magnetococcales</taxon>
        <taxon>Magnetococcaceae</taxon>
        <taxon>Magnetococcus</taxon>
    </lineage>
</organism>
<dbReference type="RefSeq" id="WP_011713022.1">
    <property type="nucleotide sequence ID" value="NC_008576.1"/>
</dbReference>
<accession>A0L7C5</accession>
<dbReference type="EMBL" id="CP000471">
    <property type="protein sequence ID" value="ABK43868.1"/>
    <property type="molecule type" value="Genomic_DNA"/>
</dbReference>
<dbReference type="STRING" id="156889.Mmc1_1357"/>
<dbReference type="Proteomes" id="UP000002586">
    <property type="component" value="Chromosome"/>
</dbReference>
<feature type="transmembrane region" description="Helical" evidence="1">
    <location>
        <begin position="30"/>
        <end position="58"/>
    </location>
</feature>
<gene>
    <name evidence="2" type="ordered locus">Mmc1_1357</name>
</gene>
<keyword evidence="1" id="KW-0472">Membrane</keyword>
<keyword evidence="3" id="KW-1185">Reference proteome</keyword>
<evidence type="ECO:0000313" key="2">
    <source>
        <dbReference type="EMBL" id="ABK43868.1"/>
    </source>
</evidence>
<dbReference type="HOGENOM" id="CLU_2753074_0_0_5"/>
<dbReference type="eggNOG" id="COG1896">
    <property type="taxonomic scope" value="Bacteria"/>
</dbReference>
<reference evidence="2 3" key="2">
    <citation type="journal article" date="2012" name="Int. J. Syst. Evol. Microbiol.">
        <title>Magnetococcus marinus gen. nov., sp. nov., a marine, magnetotactic bacterium that represents a novel lineage (Magnetococcaceae fam. nov.; Magnetococcales ord. nov.) at the base of the Alphaproteobacteria.</title>
        <authorList>
            <person name="Bazylinski D.A."/>
            <person name="Williams T.J."/>
            <person name="Lefevre C.T."/>
            <person name="Berg R.J."/>
            <person name="Zhang C.L."/>
            <person name="Bowser S.S."/>
            <person name="Dean A.J."/>
            <person name="Beveridge T.J."/>
        </authorList>
    </citation>
    <scope>NUCLEOTIDE SEQUENCE [LARGE SCALE GENOMIC DNA]</scope>
    <source>
        <strain evidence="3">ATCC BAA-1437 / JCM 17883 / MC-1</strain>
    </source>
</reference>
<reference evidence="3" key="1">
    <citation type="journal article" date="2009" name="Appl. Environ. Microbiol.">
        <title>Complete genome sequence of the chemolithoautotrophic marine magnetotactic coccus strain MC-1.</title>
        <authorList>
            <person name="Schubbe S."/>
            <person name="Williams T.J."/>
            <person name="Xie G."/>
            <person name="Kiss H.E."/>
            <person name="Brettin T.S."/>
            <person name="Martinez D."/>
            <person name="Ross C.A."/>
            <person name="Schuler D."/>
            <person name="Cox B.L."/>
            <person name="Nealson K.H."/>
            <person name="Bazylinski D.A."/>
        </authorList>
    </citation>
    <scope>NUCLEOTIDE SEQUENCE [LARGE SCALE GENOMIC DNA]</scope>
    <source>
        <strain evidence="3">ATCC BAA-1437 / JCM 17883 / MC-1</strain>
    </source>
</reference>